<dbReference type="AlphaFoldDB" id="A0A1M5LRJ8"/>
<evidence type="ECO:0000259" key="1">
    <source>
        <dbReference type="Pfam" id="PF09832"/>
    </source>
</evidence>
<reference evidence="2 3" key="1">
    <citation type="submission" date="2016-11" db="EMBL/GenBank/DDBJ databases">
        <authorList>
            <person name="Jaros S."/>
            <person name="Januszkiewicz K."/>
            <person name="Wedrychowicz H."/>
        </authorList>
    </citation>
    <scope>NUCLEOTIDE SEQUENCE [LARGE SCALE GENOMIC DNA]</scope>
    <source>
        <strain evidence="2 3">GAS138</strain>
    </source>
</reference>
<dbReference type="Proteomes" id="UP000189796">
    <property type="component" value="Chromosome I"/>
</dbReference>
<accession>A0A1M5LRJ8</accession>
<dbReference type="InterPro" id="IPR018637">
    <property type="entry name" value="DUF2059"/>
</dbReference>
<evidence type="ECO:0000313" key="2">
    <source>
        <dbReference type="EMBL" id="SHG67259.1"/>
    </source>
</evidence>
<gene>
    <name evidence="2" type="ORF">SAMN05443248_2320</name>
</gene>
<sequence length="166" mass="18162">MSLLPIKRLIVVGSILVFSIGTARAQTPSPEAMAAARDLVTTLKLSDQYKALLPVILLGLKPALVQDRPEIERDYNAMMPTIADAYTPYYNAMVDGIATVYANSFSVDELHQIAAFYRQPVGQKFLGKSQAILQQSAQIGEDTGRKAAEDLKTSLTQALRQKGHKL</sequence>
<protein>
    <recommendedName>
        <fullName evidence="1">DUF2059 domain-containing protein</fullName>
    </recommendedName>
</protein>
<feature type="domain" description="DUF2059" evidence="1">
    <location>
        <begin position="92"/>
        <end position="149"/>
    </location>
</feature>
<evidence type="ECO:0000313" key="3">
    <source>
        <dbReference type="Proteomes" id="UP000189796"/>
    </source>
</evidence>
<dbReference type="EMBL" id="LT670817">
    <property type="protein sequence ID" value="SHG67259.1"/>
    <property type="molecule type" value="Genomic_DNA"/>
</dbReference>
<dbReference type="Pfam" id="PF09832">
    <property type="entry name" value="DUF2059"/>
    <property type="match status" value="1"/>
</dbReference>
<organism evidence="2 3">
    <name type="scientific">Bradyrhizobium erythrophlei</name>
    <dbReference type="NCBI Taxonomy" id="1437360"/>
    <lineage>
        <taxon>Bacteria</taxon>
        <taxon>Pseudomonadati</taxon>
        <taxon>Pseudomonadota</taxon>
        <taxon>Alphaproteobacteria</taxon>
        <taxon>Hyphomicrobiales</taxon>
        <taxon>Nitrobacteraceae</taxon>
        <taxon>Bradyrhizobium</taxon>
    </lineage>
</organism>
<dbReference type="OrthoDB" id="5510290at2"/>
<dbReference type="RefSeq" id="WP_154072161.1">
    <property type="nucleotide sequence ID" value="NZ_LT670817.1"/>
</dbReference>
<name>A0A1M5LRJ8_9BRAD</name>
<proteinExistence type="predicted"/>